<sequence length="446" mass="46815">MPFGQSWCMPRFRPALPAPAPRDAEAIGVTSAFPSSNPVGRLRRAGFLLCGLFVAAAAGLSPQPAAAQLFDGLFPPRPPAGVPAPSRSAPNWRPPAQPQQPTFFGIPLGPPPQAVQPPPVRQAAPTPPPDPQGTVYVSAAEAMQGRRQPPSRFVLVIGDWYGRQVAEGLADLYVGERTSPAVVAITADPSGFQTVPVDWVNRLPGAIDAGKPDAIVLALGVEDLEPIREGETDVQPLTDRWAELYGKRVDDVLAAARGPQGRRVILLGLPPVQSAPESQEYERLNDLLRTHAARSGAVYVNVWDGFVDEDGKYTASGPAVDGQRRRLRQADGERFTRAGGRKLAFFVQKELTRLLAEPGPAANAPAADGSQPISLNDGPRGGASLAGGPPPVGRGAANILPASAPGSEALKALSDGSPIAARKGRTDDFSWPPKTQPGSGDAPDAR</sequence>
<reference evidence="2 3" key="4">
    <citation type="journal article" date="2009" name="Appl. Environ. Microbiol.">
        <title>Comparative genome-wide transcriptional profiling of Azorhizobium caulinodans ORS571 grown under free-living and symbiotic conditions.</title>
        <authorList>
            <person name="Tsukada S."/>
            <person name="Aono T."/>
            <person name="Akiba N."/>
            <person name="Lee KB."/>
            <person name="Liu CT."/>
            <person name="Toyazaki H."/>
            <person name="Oyaizu H."/>
        </authorList>
    </citation>
    <scope>NUCLEOTIDE SEQUENCE [LARGE SCALE GENOMIC DNA]</scope>
    <source>
        <strain evidence="3">ATCC 43989 / DSM 5975 / JCM 20966 / LMG 6465 / NBRC 14845 / NCIMB 13405 / ORS 571</strain>
    </source>
</reference>
<dbReference type="Proteomes" id="UP000000270">
    <property type="component" value="Chromosome"/>
</dbReference>
<dbReference type="eggNOG" id="COG2845">
    <property type="taxonomic scope" value="Bacteria"/>
</dbReference>
<organism evidence="2 3">
    <name type="scientific">Azorhizobium caulinodans (strain ATCC 43989 / DSM 5975 / JCM 20966 / LMG 6465 / NBRC 14845 / NCIMB 13405 / ORS 571)</name>
    <dbReference type="NCBI Taxonomy" id="438753"/>
    <lineage>
        <taxon>Bacteria</taxon>
        <taxon>Pseudomonadati</taxon>
        <taxon>Pseudomonadota</taxon>
        <taxon>Alphaproteobacteria</taxon>
        <taxon>Hyphomicrobiales</taxon>
        <taxon>Xanthobacteraceae</taxon>
        <taxon>Azorhizobium</taxon>
    </lineage>
</organism>
<keyword evidence="3" id="KW-1185">Reference proteome</keyword>
<evidence type="ECO:0000313" key="2">
    <source>
        <dbReference type="EMBL" id="BAF90262.1"/>
    </source>
</evidence>
<feature type="compositionally biased region" description="Pro residues" evidence="1">
    <location>
        <begin position="108"/>
        <end position="131"/>
    </location>
</feature>
<reference evidence="2 3" key="1">
    <citation type="journal article" date="2007" name="Appl. Environ. Microbiol.">
        <title>Rhizobial factors required for stem nodule maturation and maintenance in Sesbania rostrata-Azorhizobium caulinodans ORS571 symbiosis.</title>
        <authorList>
            <person name="Suzuki S."/>
            <person name="Aono T."/>
            <person name="Lee KB."/>
            <person name="Suzuki T."/>
            <person name="Liu CT."/>
            <person name="Miwa H."/>
            <person name="Wakao S."/>
            <person name="Iki T."/>
            <person name="Oyaizu H."/>
        </authorList>
    </citation>
    <scope>NUCLEOTIDE SEQUENCE [LARGE SCALE GENOMIC DNA]</scope>
    <source>
        <strain evidence="3">ATCC 43989 / DSM 5975 / JCM 20966 / LMG 6465 / NBRC 14845 / NCIMB 13405 / ORS 571</strain>
    </source>
</reference>
<reference evidence="2 3" key="3">
    <citation type="journal article" date="2008" name="BMC Genomics">
        <title>The genome of the versatile nitrogen fixer Azorhizobium caulinodans ORS571.</title>
        <authorList>
            <person name="Lee KB."/>
            <person name="Backer P.D."/>
            <person name="Aono T."/>
            <person name="Liu CT."/>
            <person name="Suzuki S."/>
            <person name="Suzuki T."/>
            <person name="Kaneko T."/>
            <person name="Yamada M."/>
            <person name="Tabata S."/>
            <person name="Kupfer D.M."/>
            <person name="Najar F.Z."/>
            <person name="Wiley G.B."/>
            <person name="Roe B."/>
            <person name="Binnewies T.T."/>
            <person name="Ussery D.W."/>
            <person name="D'Haeze W."/>
            <person name="Herder J.D."/>
            <person name="Gevers D."/>
            <person name="Vereecke D."/>
            <person name="Holsters M."/>
            <person name="Oyaizu H."/>
        </authorList>
    </citation>
    <scope>NUCLEOTIDE SEQUENCE [LARGE SCALE GENOMIC DNA]</scope>
    <source>
        <strain evidence="3">ATCC 43989 / DSM 5975 / JCM 20966 / LMG 6465 / NBRC 14845 / NCIMB 13405 / ORS 571</strain>
    </source>
</reference>
<dbReference type="InterPro" id="IPR036514">
    <property type="entry name" value="SGNH_hydro_sf"/>
</dbReference>
<dbReference type="EMBL" id="AP009384">
    <property type="protein sequence ID" value="BAF90262.1"/>
    <property type="molecule type" value="Genomic_DNA"/>
</dbReference>
<keyword evidence="2" id="KW-0472">Membrane</keyword>
<dbReference type="STRING" id="438753.AZC_4264"/>
<dbReference type="KEGG" id="azc:AZC_4264"/>
<evidence type="ECO:0000256" key="1">
    <source>
        <dbReference type="SAM" id="MobiDB-lite"/>
    </source>
</evidence>
<dbReference type="Gene3D" id="3.40.50.1110">
    <property type="entry name" value="SGNH hydrolase"/>
    <property type="match status" value="1"/>
</dbReference>
<reference evidence="2 3" key="6">
    <citation type="journal article" date="2011" name="Appl. Environ. Microbiol.">
        <title>Involvement of the azorhizobial chromosome partition gene (parA) in the onset of bacteroid differentiation during Sesbania rostrata stem nodule development.</title>
        <authorList>
            <person name="Liu CT."/>
            <person name="Lee KB."/>
            <person name="Wang YS."/>
            <person name="Peng MH."/>
            <person name="Lee KT."/>
            <person name="Suzuki S."/>
            <person name="Suzuki T."/>
            <person name="Oyaizu H."/>
        </authorList>
    </citation>
    <scope>NUCLEOTIDE SEQUENCE [LARGE SCALE GENOMIC DNA]</scope>
    <source>
        <strain evidence="3">ATCC 43989 / DSM 5975 / JCM 20966 / LMG 6465 / NBRC 14845 / NCIMB 13405 / ORS 571</strain>
    </source>
</reference>
<reference evidence="2 3" key="5">
    <citation type="journal article" date="2010" name="Appl. Environ. Microbiol.">
        <title>phrR-like gene praR of Azorhizobium caulinodans ORS571 is essential for symbiosis with Sesbania rostrata and is involved in expression of reb genes.</title>
        <authorList>
            <person name="Akiba N."/>
            <person name="Aono T."/>
            <person name="Toyazaki H."/>
            <person name="Sato S."/>
            <person name="Oyaizu H."/>
        </authorList>
    </citation>
    <scope>NUCLEOTIDE SEQUENCE [LARGE SCALE GENOMIC DNA]</scope>
    <source>
        <strain evidence="3">ATCC 43989 / DSM 5975 / JCM 20966 / LMG 6465 / NBRC 14845 / NCIMB 13405 / ORS 571</strain>
    </source>
</reference>
<dbReference type="Pfam" id="PF04311">
    <property type="entry name" value="DUF459"/>
    <property type="match status" value="1"/>
</dbReference>
<dbReference type="SUPFAM" id="SSF52266">
    <property type="entry name" value="SGNH hydrolase"/>
    <property type="match status" value="1"/>
</dbReference>
<feature type="region of interest" description="Disordered" evidence="1">
    <location>
        <begin position="359"/>
        <end position="446"/>
    </location>
</feature>
<protein>
    <submittedName>
        <fullName evidence="2">Uncharacterized transmembrane protein</fullName>
    </submittedName>
</protein>
<gene>
    <name evidence="2" type="ordered locus">AZC_4264</name>
</gene>
<dbReference type="AlphaFoldDB" id="A8HT77"/>
<accession>A8HT77</accession>
<dbReference type="InterPro" id="IPR007407">
    <property type="entry name" value="DUF459"/>
</dbReference>
<dbReference type="HOGENOM" id="CLU_044457_1_0_5"/>
<evidence type="ECO:0000313" key="3">
    <source>
        <dbReference type="Proteomes" id="UP000000270"/>
    </source>
</evidence>
<feature type="region of interest" description="Disordered" evidence="1">
    <location>
        <begin position="107"/>
        <end position="131"/>
    </location>
</feature>
<dbReference type="GO" id="GO:0016788">
    <property type="term" value="F:hydrolase activity, acting on ester bonds"/>
    <property type="evidence" value="ECO:0007669"/>
    <property type="project" value="UniProtKB-ARBA"/>
</dbReference>
<reference evidence="3" key="2">
    <citation type="submission" date="2007-04" db="EMBL/GenBank/DDBJ databases">
        <title>Complete genome sequence of the nitrogen-fixing bacterium Azorhizobium caulinodans ORS571.</title>
        <authorList>
            <person name="Lee K.B."/>
            <person name="Backer P.D."/>
            <person name="Aono T."/>
            <person name="Liu C.T."/>
            <person name="Suzuki S."/>
            <person name="Suzuki T."/>
            <person name="Kaneko T."/>
            <person name="Yamada M."/>
            <person name="Tabata S."/>
            <person name="Kupfer D.M."/>
            <person name="Najar F.Z."/>
            <person name="Wiley G.B."/>
            <person name="Roe B."/>
            <person name="Binnewies T."/>
            <person name="Ussery D."/>
            <person name="Vereecke D."/>
            <person name="Gevers D."/>
            <person name="Holsters M."/>
            <person name="Oyaizu H."/>
        </authorList>
    </citation>
    <scope>NUCLEOTIDE SEQUENCE [LARGE SCALE GENOMIC DNA]</scope>
    <source>
        <strain evidence="3">ATCC 43989 / DSM 5975 / JCM 20966 / LMG 6465 / NBRC 14845 / NCIMB 13405 / ORS 571</strain>
    </source>
</reference>
<feature type="region of interest" description="Disordered" evidence="1">
    <location>
        <begin position="78"/>
        <end position="97"/>
    </location>
</feature>
<proteinExistence type="predicted"/>
<keyword evidence="2" id="KW-0812">Transmembrane</keyword>
<name>A8HT77_AZOC5</name>